<dbReference type="GO" id="GO:0071949">
    <property type="term" value="F:FAD binding"/>
    <property type="evidence" value="ECO:0007669"/>
    <property type="project" value="InterPro"/>
</dbReference>
<keyword evidence="2" id="KW-0274">FAD</keyword>
<dbReference type="Pfam" id="PF00941">
    <property type="entry name" value="FAD_binding_5"/>
    <property type="match status" value="1"/>
</dbReference>
<dbReference type="PROSITE" id="PS51387">
    <property type="entry name" value="FAD_PCMH"/>
    <property type="match status" value="1"/>
</dbReference>
<comment type="caution">
    <text evidence="5">The sequence shown here is derived from an EMBL/GenBank/DDBJ whole genome shotgun (WGS) entry which is preliminary data.</text>
</comment>
<dbReference type="Proteomes" id="UP000581135">
    <property type="component" value="Unassembled WGS sequence"/>
</dbReference>
<dbReference type="InterPro" id="IPR016169">
    <property type="entry name" value="FAD-bd_PCMH_sub2"/>
</dbReference>
<dbReference type="GO" id="GO:0047542">
    <property type="term" value="F:2-furoyl-CoA dehydrogenase activity"/>
    <property type="evidence" value="ECO:0007669"/>
    <property type="project" value="UniProtKB-EC"/>
</dbReference>
<evidence type="ECO:0000256" key="1">
    <source>
        <dbReference type="ARBA" id="ARBA00022630"/>
    </source>
</evidence>
<dbReference type="EC" id="1.3.99.8" evidence="5"/>
<keyword evidence="6" id="KW-1185">Reference proteome</keyword>
<dbReference type="Gene3D" id="3.30.43.10">
    <property type="entry name" value="Uridine Diphospho-n-acetylenolpyruvylglucosamine Reductase, domain 2"/>
    <property type="match status" value="1"/>
</dbReference>
<dbReference type="InterPro" id="IPR036318">
    <property type="entry name" value="FAD-bd_PCMH-like_sf"/>
</dbReference>
<dbReference type="InterPro" id="IPR016166">
    <property type="entry name" value="FAD-bd_PCMH"/>
</dbReference>
<reference evidence="5 6" key="1">
    <citation type="submission" date="2020-08" db="EMBL/GenBank/DDBJ databases">
        <title>Genomic Encyclopedia of Type Strains, Phase III (KMG-III): the genomes of soil and plant-associated and newly described type strains.</title>
        <authorList>
            <person name="Whitman W."/>
        </authorList>
    </citation>
    <scope>NUCLEOTIDE SEQUENCE [LARGE SCALE GENOMIC DNA]</scope>
    <source>
        <strain evidence="5 6">CECT 8803</strain>
    </source>
</reference>
<feature type="domain" description="FAD-binding PCMH-type" evidence="4">
    <location>
        <begin position="1"/>
        <end position="177"/>
    </location>
</feature>
<proteinExistence type="predicted"/>
<dbReference type="SUPFAM" id="SSF56176">
    <property type="entry name" value="FAD-binding/transporter-associated domain-like"/>
    <property type="match status" value="1"/>
</dbReference>
<name>A0A839SN00_9PROT</name>
<protein>
    <submittedName>
        <fullName evidence="5">2-furoyl-CoA dehydrogenase FAD binding subunit</fullName>
        <ecNumber evidence="5">1.3.99.8</ecNumber>
    </submittedName>
</protein>
<organism evidence="5 6">
    <name type="scientific">Limibacillus halophilus</name>
    <dbReference type="NCBI Taxonomy" id="1579333"/>
    <lineage>
        <taxon>Bacteria</taxon>
        <taxon>Pseudomonadati</taxon>
        <taxon>Pseudomonadota</taxon>
        <taxon>Alphaproteobacteria</taxon>
        <taxon>Rhodospirillales</taxon>
        <taxon>Rhodovibrionaceae</taxon>
        <taxon>Limibacillus</taxon>
    </lineage>
</organism>
<evidence type="ECO:0000256" key="2">
    <source>
        <dbReference type="ARBA" id="ARBA00022827"/>
    </source>
</evidence>
<dbReference type="PANTHER" id="PTHR42659:SF2">
    <property type="entry name" value="XANTHINE DEHYDROGENASE SUBUNIT C-RELATED"/>
    <property type="match status" value="1"/>
</dbReference>
<dbReference type="EMBL" id="JACHXA010000001">
    <property type="protein sequence ID" value="MBB3064277.1"/>
    <property type="molecule type" value="Genomic_DNA"/>
</dbReference>
<dbReference type="InterPro" id="IPR051312">
    <property type="entry name" value="Diverse_Substr_Oxidored"/>
</dbReference>
<evidence type="ECO:0000313" key="6">
    <source>
        <dbReference type="Proteomes" id="UP000581135"/>
    </source>
</evidence>
<keyword evidence="1" id="KW-0285">Flavoprotein</keyword>
<dbReference type="SUPFAM" id="SSF55447">
    <property type="entry name" value="CO dehydrogenase flavoprotein C-terminal domain-like"/>
    <property type="match status" value="1"/>
</dbReference>
<dbReference type="PANTHER" id="PTHR42659">
    <property type="entry name" value="XANTHINE DEHYDROGENASE SUBUNIT C-RELATED"/>
    <property type="match status" value="1"/>
</dbReference>
<dbReference type="Gene3D" id="3.30.390.50">
    <property type="entry name" value="CO dehydrogenase flavoprotein, C-terminal domain"/>
    <property type="match status" value="1"/>
</dbReference>
<dbReference type="InterPro" id="IPR016167">
    <property type="entry name" value="FAD-bd_PCMH_sub1"/>
</dbReference>
<dbReference type="Gene3D" id="3.30.465.10">
    <property type="match status" value="1"/>
</dbReference>
<gene>
    <name evidence="5" type="ORF">FHR98_000542</name>
</gene>
<dbReference type="RefSeq" id="WP_183415073.1">
    <property type="nucleotide sequence ID" value="NZ_JACHXA010000001.1"/>
</dbReference>
<dbReference type="InterPro" id="IPR036683">
    <property type="entry name" value="CO_DH_flav_C_dom_sf"/>
</dbReference>
<evidence type="ECO:0000259" key="4">
    <source>
        <dbReference type="PROSITE" id="PS51387"/>
    </source>
</evidence>
<accession>A0A839SN00</accession>
<dbReference type="InterPro" id="IPR002346">
    <property type="entry name" value="Mopterin_DH_FAD-bd"/>
</dbReference>
<dbReference type="InterPro" id="IPR005107">
    <property type="entry name" value="CO_DH_flav_C"/>
</dbReference>
<sequence length="272" mass="29180">MKPAPFSLLIPDTIDEAVSALAEYGDAARVIAGGQSLMAMMNMRLAEPDYLIDIARINELKRIEVTPKGVSVGAAVTQSALASHAEAMAKVPLIAEALTHVGHVQTRNRGTVCGSLCHADPSAELPLLLCLLEGTVTLRSTQGERTLSAESFQTGMLSTAKRADEIVVSAFFPAAPKNARTGFHEIARRHGDFAIVALACIVEERSVRFAVGGVGDTPLAVNWPNLDPASLDEKLNALAWRLGGYDDIHASARYRRELIRRAGATLIRETML</sequence>
<evidence type="ECO:0000313" key="5">
    <source>
        <dbReference type="EMBL" id="MBB3064277.1"/>
    </source>
</evidence>
<dbReference type="AlphaFoldDB" id="A0A839SN00"/>
<evidence type="ECO:0000256" key="3">
    <source>
        <dbReference type="ARBA" id="ARBA00023002"/>
    </source>
</evidence>
<keyword evidence="3 5" id="KW-0560">Oxidoreductase</keyword>
<dbReference type="SMART" id="SM01092">
    <property type="entry name" value="CO_deh_flav_C"/>
    <property type="match status" value="1"/>
</dbReference>